<evidence type="ECO:0000256" key="7">
    <source>
        <dbReference type="PIRSR" id="PIRSR602401-1"/>
    </source>
</evidence>
<dbReference type="InterPro" id="IPR002401">
    <property type="entry name" value="Cyt_P450_E_grp-I"/>
</dbReference>
<evidence type="ECO:0000256" key="8">
    <source>
        <dbReference type="RuleBase" id="RU000461"/>
    </source>
</evidence>
<feature type="binding site" description="axial binding residue" evidence="7">
    <location>
        <position position="387"/>
    </location>
    <ligand>
        <name>heme</name>
        <dbReference type="ChEBI" id="CHEBI:30413"/>
    </ligand>
    <ligandPart>
        <name>Fe</name>
        <dbReference type="ChEBI" id="CHEBI:18248"/>
    </ligandPart>
</feature>
<dbReference type="GO" id="GO:0005506">
    <property type="term" value="F:iron ion binding"/>
    <property type="evidence" value="ECO:0007669"/>
    <property type="project" value="InterPro"/>
</dbReference>
<keyword evidence="3 7" id="KW-0479">Metal-binding</keyword>
<evidence type="ECO:0000256" key="6">
    <source>
        <dbReference type="ARBA" id="ARBA00023033"/>
    </source>
</evidence>
<dbReference type="SUPFAM" id="SSF48264">
    <property type="entry name" value="Cytochrome P450"/>
    <property type="match status" value="1"/>
</dbReference>
<dbReference type="InterPro" id="IPR050196">
    <property type="entry name" value="Cytochrome_P450_Monoox"/>
</dbReference>
<dbReference type="GO" id="GO:0020037">
    <property type="term" value="F:heme binding"/>
    <property type="evidence" value="ECO:0007669"/>
    <property type="project" value="InterPro"/>
</dbReference>
<accession>A0AAD7C3Q0</accession>
<dbReference type="Proteomes" id="UP001221142">
    <property type="component" value="Unassembled WGS sequence"/>
</dbReference>
<keyword evidence="2 7" id="KW-0349">Heme</keyword>
<evidence type="ECO:0000313" key="10">
    <source>
        <dbReference type="Proteomes" id="UP001221142"/>
    </source>
</evidence>
<dbReference type="AlphaFoldDB" id="A0AAD7C3Q0"/>
<dbReference type="PROSITE" id="PS00086">
    <property type="entry name" value="CYTOCHROME_P450"/>
    <property type="match status" value="1"/>
</dbReference>
<evidence type="ECO:0000256" key="4">
    <source>
        <dbReference type="ARBA" id="ARBA00023002"/>
    </source>
</evidence>
<keyword evidence="5 7" id="KW-0408">Iron</keyword>
<dbReference type="Gene3D" id="1.10.630.10">
    <property type="entry name" value="Cytochrome P450"/>
    <property type="match status" value="1"/>
</dbReference>
<dbReference type="InterPro" id="IPR017972">
    <property type="entry name" value="Cyt_P450_CS"/>
</dbReference>
<keyword evidence="6 8" id="KW-0503">Monooxygenase</keyword>
<evidence type="ECO:0000313" key="9">
    <source>
        <dbReference type="EMBL" id="KAJ7638382.1"/>
    </source>
</evidence>
<reference evidence="9" key="1">
    <citation type="submission" date="2023-03" db="EMBL/GenBank/DDBJ databases">
        <title>Massive genome expansion in bonnet fungi (Mycena s.s.) driven by repeated elements and novel gene families across ecological guilds.</title>
        <authorList>
            <consortium name="Lawrence Berkeley National Laboratory"/>
            <person name="Harder C.B."/>
            <person name="Miyauchi S."/>
            <person name="Viragh M."/>
            <person name="Kuo A."/>
            <person name="Thoen E."/>
            <person name="Andreopoulos B."/>
            <person name="Lu D."/>
            <person name="Skrede I."/>
            <person name="Drula E."/>
            <person name="Henrissat B."/>
            <person name="Morin E."/>
            <person name="Kohler A."/>
            <person name="Barry K."/>
            <person name="LaButti K."/>
            <person name="Morin E."/>
            <person name="Salamov A."/>
            <person name="Lipzen A."/>
            <person name="Mereny Z."/>
            <person name="Hegedus B."/>
            <person name="Baldrian P."/>
            <person name="Stursova M."/>
            <person name="Weitz H."/>
            <person name="Taylor A."/>
            <person name="Grigoriev I.V."/>
            <person name="Nagy L.G."/>
            <person name="Martin F."/>
            <person name="Kauserud H."/>
        </authorList>
    </citation>
    <scope>NUCLEOTIDE SEQUENCE</scope>
    <source>
        <strain evidence="9">9284</strain>
    </source>
</reference>
<dbReference type="InterPro" id="IPR001128">
    <property type="entry name" value="Cyt_P450"/>
</dbReference>
<dbReference type="Pfam" id="PF00067">
    <property type="entry name" value="p450"/>
    <property type="match status" value="1"/>
</dbReference>
<dbReference type="PRINTS" id="PR00385">
    <property type="entry name" value="P450"/>
</dbReference>
<gene>
    <name evidence="9" type="ORF">FB45DRAFT_902671</name>
</gene>
<evidence type="ECO:0000256" key="3">
    <source>
        <dbReference type="ARBA" id="ARBA00022723"/>
    </source>
</evidence>
<dbReference type="PRINTS" id="PR00463">
    <property type="entry name" value="EP450I"/>
</dbReference>
<keyword evidence="10" id="KW-1185">Reference proteome</keyword>
<keyword evidence="4 8" id="KW-0560">Oxidoreductase</keyword>
<dbReference type="GO" id="GO:0004497">
    <property type="term" value="F:monooxygenase activity"/>
    <property type="evidence" value="ECO:0007669"/>
    <property type="project" value="UniProtKB-KW"/>
</dbReference>
<dbReference type="PANTHER" id="PTHR24291:SF50">
    <property type="entry name" value="BIFUNCTIONAL ALBAFLAVENONE MONOOXYGENASE_TERPENE SYNTHASE"/>
    <property type="match status" value="1"/>
</dbReference>
<comment type="cofactor">
    <cofactor evidence="7">
        <name>heme</name>
        <dbReference type="ChEBI" id="CHEBI:30413"/>
    </cofactor>
</comment>
<name>A0AAD7C3Q0_9AGAR</name>
<organism evidence="9 10">
    <name type="scientific">Roridomyces roridus</name>
    <dbReference type="NCBI Taxonomy" id="1738132"/>
    <lineage>
        <taxon>Eukaryota</taxon>
        <taxon>Fungi</taxon>
        <taxon>Dikarya</taxon>
        <taxon>Basidiomycota</taxon>
        <taxon>Agaricomycotina</taxon>
        <taxon>Agaricomycetes</taxon>
        <taxon>Agaricomycetidae</taxon>
        <taxon>Agaricales</taxon>
        <taxon>Marasmiineae</taxon>
        <taxon>Mycenaceae</taxon>
        <taxon>Roridomyces</taxon>
    </lineage>
</organism>
<dbReference type="PANTHER" id="PTHR24291">
    <property type="entry name" value="CYTOCHROME P450 FAMILY 4"/>
    <property type="match status" value="1"/>
</dbReference>
<evidence type="ECO:0000256" key="2">
    <source>
        <dbReference type="ARBA" id="ARBA00022617"/>
    </source>
</evidence>
<proteinExistence type="inferred from homology"/>
<comment type="similarity">
    <text evidence="1 8">Belongs to the cytochrome P450 family.</text>
</comment>
<sequence length="452" mass="51194">MWLDRKTSYFNRQHDIVLMNPLFAGAPILFVASRRVVQQLLGNEAKLRLVKPVELTLQSLIGDSLASASGDAWRRHRRILSPAFNTSLYSLAWDEASVAYEEVVYSEGWLTERQFDVSSINHIVHKFSLMMISRCAFGIPLAYEEPTSNPANPDFPEALVRIIKDFVLFAIVPRRMFNLPFKRLRIAKISWQKVESEIKALLRSRSSQESKAGEDNADILGRLVSSSGKLELTREELFADIFTLMFAGHETTASVITTTLGYLALYHQEQDAVAAEITSVVDASGNISFASMSNLPKLQACLTEALRLIPPPLFLPRDTEEDITLEIEYPEKRQIVVPRGSRIIIDMVATLRNPSYFPNPDVFKPSRWLEDNHDPDAVMFGAGPRQCIGRRFAQSTIMRFVACLLRDFEVDALTLPGETREEYEERIMTNATMAGTSFTLQDVPLRMTRRIK</sequence>
<comment type="caution">
    <text evidence="9">The sequence shown here is derived from an EMBL/GenBank/DDBJ whole genome shotgun (WGS) entry which is preliminary data.</text>
</comment>
<evidence type="ECO:0000256" key="1">
    <source>
        <dbReference type="ARBA" id="ARBA00010617"/>
    </source>
</evidence>
<dbReference type="GO" id="GO:0016705">
    <property type="term" value="F:oxidoreductase activity, acting on paired donors, with incorporation or reduction of molecular oxygen"/>
    <property type="evidence" value="ECO:0007669"/>
    <property type="project" value="InterPro"/>
</dbReference>
<dbReference type="EMBL" id="JARKIF010000005">
    <property type="protein sequence ID" value="KAJ7638382.1"/>
    <property type="molecule type" value="Genomic_DNA"/>
</dbReference>
<dbReference type="InterPro" id="IPR036396">
    <property type="entry name" value="Cyt_P450_sf"/>
</dbReference>
<evidence type="ECO:0000256" key="5">
    <source>
        <dbReference type="ARBA" id="ARBA00023004"/>
    </source>
</evidence>
<protein>
    <submittedName>
        <fullName evidence="9">Cytochrome P450</fullName>
    </submittedName>
</protein>